<organism evidence="2 3">
    <name type="scientific">Mycena rosella</name>
    <name type="common">Pink bonnet</name>
    <name type="synonym">Agaricus rosellus</name>
    <dbReference type="NCBI Taxonomy" id="1033263"/>
    <lineage>
        <taxon>Eukaryota</taxon>
        <taxon>Fungi</taxon>
        <taxon>Dikarya</taxon>
        <taxon>Basidiomycota</taxon>
        <taxon>Agaricomycotina</taxon>
        <taxon>Agaricomycetes</taxon>
        <taxon>Agaricomycetidae</taxon>
        <taxon>Agaricales</taxon>
        <taxon>Marasmiineae</taxon>
        <taxon>Mycenaceae</taxon>
        <taxon>Mycena</taxon>
    </lineage>
</organism>
<comment type="caution">
    <text evidence="2">The sequence shown here is derived from an EMBL/GenBank/DDBJ whole genome shotgun (WGS) entry which is preliminary data.</text>
</comment>
<dbReference type="EMBL" id="JARKIE010000438">
    <property type="protein sequence ID" value="KAJ7639908.1"/>
    <property type="molecule type" value="Genomic_DNA"/>
</dbReference>
<feature type="region of interest" description="Disordered" evidence="1">
    <location>
        <begin position="64"/>
        <end position="96"/>
    </location>
</feature>
<proteinExistence type="predicted"/>
<dbReference type="AlphaFoldDB" id="A0AAD7FS30"/>
<reference evidence="2" key="1">
    <citation type="submission" date="2023-03" db="EMBL/GenBank/DDBJ databases">
        <title>Massive genome expansion in bonnet fungi (Mycena s.s.) driven by repeated elements and novel gene families across ecological guilds.</title>
        <authorList>
            <consortium name="Lawrence Berkeley National Laboratory"/>
            <person name="Harder C.B."/>
            <person name="Miyauchi S."/>
            <person name="Viragh M."/>
            <person name="Kuo A."/>
            <person name="Thoen E."/>
            <person name="Andreopoulos B."/>
            <person name="Lu D."/>
            <person name="Skrede I."/>
            <person name="Drula E."/>
            <person name="Henrissat B."/>
            <person name="Morin E."/>
            <person name="Kohler A."/>
            <person name="Barry K."/>
            <person name="LaButti K."/>
            <person name="Morin E."/>
            <person name="Salamov A."/>
            <person name="Lipzen A."/>
            <person name="Mereny Z."/>
            <person name="Hegedus B."/>
            <person name="Baldrian P."/>
            <person name="Stursova M."/>
            <person name="Weitz H."/>
            <person name="Taylor A."/>
            <person name="Grigoriev I.V."/>
            <person name="Nagy L.G."/>
            <person name="Martin F."/>
            <person name="Kauserud H."/>
        </authorList>
    </citation>
    <scope>NUCLEOTIDE SEQUENCE</scope>
    <source>
        <strain evidence="2">CBHHK067</strain>
    </source>
</reference>
<evidence type="ECO:0000256" key="1">
    <source>
        <dbReference type="SAM" id="MobiDB-lite"/>
    </source>
</evidence>
<evidence type="ECO:0000313" key="3">
    <source>
        <dbReference type="Proteomes" id="UP001221757"/>
    </source>
</evidence>
<sequence length="336" mass="36749">MHRPRRTTSERCPGLVDTPNRRRTTAEIQADEERIAAAADAKHLAAEEARSSVICLSSAQTGNNSLHGKADMQYEECSDSGSEDKQPPPSGIDTDSDGMMLGIDTLLCVSKPPPNFLMAAKDFLFWMTHSHASGNHINWHDIFGWVFVDRSCNRRAKPAELGGLKPNWKQAVAAAMDAPPAVGPVSVALIVPIPSWMYSLTTCMPSLRFPKKKETGPPARSRYAPPPYMERAFTMWTTGQFIKPQTARSGRKSAKSFLAVPWAARAAKYLVQIKGISTAKYEETVASNTALIGTCSGDNNAEESSESPDLCPEIFVSDDEPEEFEEQQALADTGEE</sequence>
<evidence type="ECO:0000313" key="2">
    <source>
        <dbReference type="EMBL" id="KAJ7639908.1"/>
    </source>
</evidence>
<accession>A0AAD7FS30</accession>
<gene>
    <name evidence="2" type="ORF">B0H17DRAFT_1149161</name>
</gene>
<feature type="region of interest" description="Disordered" evidence="1">
    <location>
        <begin position="1"/>
        <end position="28"/>
    </location>
</feature>
<protein>
    <submittedName>
        <fullName evidence="2">Uncharacterized protein</fullName>
    </submittedName>
</protein>
<keyword evidence="3" id="KW-1185">Reference proteome</keyword>
<name>A0AAD7FS30_MYCRO</name>
<dbReference type="Proteomes" id="UP001221757">
    <property type="component" value="Unassembled WGS sequence"/>
</dbReference>